<reference evidence="2 3" key="1">
    <citation type="submission" date="2021-03" db="EMBL/GenBank/DDBJ databases">
        <title>Whole genome shotgun sequence of Salinispora arenicola NBRC 105043.</title>
        <authorList>
            <person name="Komaki H."/>
            <person name="Tamura T."/>
        </authorList>
    </citation>
    <scope>NUCLEOTIDE SEQUENCE [LARGE SCALE GENOMIC DNA]</scope>
    <source>
        <strain evidence="2 3">NBRC 105043</strain>
    </source>
</reference>
<accession>A0ABQ4JYW7</accession>
<evidence type="ECO:0000313" key="3">
    <source>
        <dbReference type="Proteomes" id="UP000677457"/>
    </source>
</evidence>
<gene>
    <name evidence="2" type="ORF">Sar04_48500</name>
</gene>
<evidence type="ECO:0000256" key="1">
    <source>
        <dbReference type="SAM" id="MobiDB-lite"/>
    </source>
</evidence>
<dbReference type="EMBL" id="BOQM01000062">
    <property type="protein sequence ID" value="GIM88114.1"/>
    <property type="molecule type" value="Genomic_DNA"/>
</dbReference>
<dbReference type="Proteomes" id="UP000677457">
    <property type="component" value="Unassembled WGS sequence"/>
</dbReference>
<dbReference type="RefSeq" id="WP_016812767.1">
    <property type="nucleotide sequence ID" value="NZ_BOQM01000062.1"/>
</dbReference>
<comment type="caution">
    <text evidence="2">The sequence shown here is derived from an EMBL/GenBank/DDBJ whole genome shotgun (WGS) entry which is preliminary data.</text>
</comment>
<evidence type="ECO:0008006" key="4">
    <source>
        <dbReference type="Google" id="ProtNLM"/>
    </source>
</evidence>
<name>A0ABQ4JYW7_SALAC</name>
<proteinExistence type="predicted"/>
<dbReference type="InterPro" id="IPR011050">
    <property type="entry name" value="Pectin_lyase_fold/virulence"/>
</dbReference>
<feature type="compositionally biased region" description="Basic and acidic residues" evidence="1">
    <location>
        <begin position="69"/>
        <end position="87"/>
    </location>
</feature>
<dbReference type="SUPFAM" id="SSF51126">
    <property type="entry name" value="Pectin lyase-like"/>
    <property type="match status" value="1"/>
</dbReference>
<evidence type="ECO:0000313" key="2">
    <source>
        <dbReference type="EMBL" id="GIM88114.1"/>
    </source>
</evidence>
<protein>
    <recommendedName>
        <fullName evidence="4">Polymorphic outer membrane protein</fullName>
    </recommendedName>
</protein>
<dbReference type="PANTHER" id="PTHR11319">
    <property type="entry name" value="G PROTEIN-COUPLED RECEPTOR-RELATED"/>
    <property type="match status" value="1"/>
</dbReference>
<dbReference type="PANTHER" id="PTHR11319:SF35">
    <property type="entry name" value="OUTER MEMBRANE PROTEIN PMPC-RELATED"/>
    <property type="match status" value="1"/>
</dbReference>
<sequence>MTGKDTNTAMNDQRYDHELDRPGARWARSRWWAVGLAGMTGLALTTSLGIGGAPAIGAVDGTVTAADGRPGKPDRASTDNKDHEGKGTKGKRRGTPVPCSADALIAAITLGNARGGAVLDLAKDCTYLLTADIDDGAGLPAITAPITLNGGKHTSITRAAAAEQFRIFTVQIGGHLTLNHLTITGGEINADGGGVLVISGGALTANHSTITRNVANDGGGIDNFGVTTINHSIVSHNISQGFGGGVSNSQGTLNINNSHIIANTSSEGGGVVSFDMASAVTIRKSVFAGNFSRGGSGGLAVRSGIGQISDTTFTNNRASNFAGGVYIDRPATLRNVEIVKNTALTRMAGGLFVDINAAVVVDKSLIKDNDSIAAIGGGVYNTGQLVMRKTTVIGNRADQGGGIYNDANGTLPLFSTKIVKNVAIIDGGGIFNNGGTVELNTVTGTTVVKNRPDNCSGDVPGCAG</sequence>
<feature type="region of interest" description="Disordered" evidence="1">
    <location>
        <begin position="63"/>
        <end position="95"/>
    </location>
</feature>
<keyword evidence="3" id="KW-1185">Reference proteome</keyword>
<organism evidence="2 3">
    <name type="scientific">Salinispora arenicola</name>
    <dbReference type="NCBI Taxonomy" id="168697"/>
    <lineage>
        <taxon>Bacteria</taxon>
        <taxon>Bacillati</taxon>
        <taxon>Actinomycetota</taxon>
        <taxon>Actinomycetes</taxon>
        <taxon>Micromonosporales</taxon>
        <taxon>Micromonosporaceae</taxon>
        <taxon>Salinispora</taxon>
    </lineage>
</organism>
<dbReference type="GeneID" id="93772561"/>